<evidence type="ECO:0000256" key="2">
    <source>
        <dbReference type="ARBA" id="ARBA00010581"/>
    </source>
</evidence>
<dbReference type="InterPro" id="IPR013833">
    <property type="entry name" value="Cyt_c_oxidase_su3_a-hlx"/>
</dbReference>
<dbReference type="InterPro" id="IPR035973">
    <property type="entry name" value="Cyt_c_oxidase_su3-like_sf"/>
</dbReference>
<feature type="transmembrane region" description="Helical" evidence="9">
    <location>
        <begin position="63"/>
        <end position="89"/>
    </location>
</feature>
<dbReference type="GO" id="GO:0019646">
    <property type="term" value="P:aerobic electron transport chain"/>
    <property type="evidence" value="ECO:0007669"/>
    <property type="project" value="InterPro"/>
</dbReference>
<evidence type="ECO:0000259" key="10">
    <source>
        <dbReference type="PROSITE" id="PS50253"/>
    </source>
</evidence>
<dbReference type="InterPro" id="IPR024791">
    <property type="entry name" value="Cyt_c/ubiquinol_Oxase_su3"/>
</dbReference>
<feature type="transmembrane region" description="Helical" evidence="9">
    <location>
        <begin position="101"/>
        <end position="123"/>
    </location>
</feature>
<sequence length="238" mass="26445">MAQEAAGGVIEQTEDVVEELSTLIGGPPPSDVEPPDGPDDGDPFGGGDDDDGRKRAPIHNARLGMIMLLAAETMFFAGLIGSFLLFRIANQVWPPPMFPRLPVMITLINTLFLLYSAVTMWQARRAMRQGLPARSVMFLCYTTVLGLVFLGIQGYEWTKLIRVGLTLSSGVYGATFYILIGTHALHVLGAVIWLAVVWLRAWKGHYRPGRDVGMAVCGMYWFYVVGLWPVLYWLVYLY</sequence>
<proteinExistence type="inferred from homology"/>
<dbReference type="EMBL" id="AZHX01000684">
    <property type="protein sequence ID" value="ETX06484.1"/>
    <property type="molecule type" value="Genomic_DNA"/>
</dbReference>
<dbReference type="InterPro" id="IPR000298">
    <property type="entry name" value="Cyt_c_oxidase-like_su3"/>
</dbReference>
<dbReference type="PANTHER" id="PTHR11403:SF2">
    <property type="entry name" value="CYTOCHROME BO(3) UBIQUINOL OXIDASE SUBUNIT 3"/>
    <property type="match status" value="1"/>
</dbReference>
<name>W4M7Z3_9BACT</name>
<evidence type="ECO:0000256" key="1">
    <source>
        <dbReference type="ARBA" id="ARBA00004651"/>
    </source>
</evidence>
<dbReference type="Proteomes" id="UP000019140">
    <property type="component" value="Unassembled WGS sequence"/>
</dbReference>
<evidence type="ECO:0000256" key="8">
    <source>
        <dbReference type="SAM" id="MobiDB-lite"/>
    </source>
</evidence>
<accession>W4M7Z3</accession>
<organism evidence="11 12">
    <name type="scientific">Candidatus Entotheonella gemina</name>
    <dbReference type="NCBI Taxonomy" id="1429439"/>
    <lineage>
        <taxon>Bacteria</taxon>
        <taxon>Pseudomonadati</taxon>
        <taxon>Nitrospinota/Tectimicrobiota group</taxon>
        <taxon>Candidatus Tectimicrobiota</taxon>
        <taxon>Candidatus Entotheonellia</taxon>
        <taxon>Candidatus Entotheonellales</taxon>
        <taxon>Candidatus Entotheonellaceae</taxon>
        <taxon>Candidatus Entotheonella</taxon>
    </lineage>
</organism>
<protein>
    <recommendedName>
        <fullName evidence="10">Heme-copper oxidase subunit III family profile domain-containing protein</fullName>
    </recommendedName>
</protein>
<feature type="transmembrane region" description="Helical" evidence="9">
    <location>
        <begin position="175"/>
        <end position="200"/>
    </location>
</feature>
<dbReference type="AlphaFoldDB" id="W4M7Z3"/>
<dbReference type="GO" id="GO:0005886">
    <property type="term" value="C:plasma membrane"/>
    <property type="evidence" value="ECO:0007669"/>
    <property type="project" value="UniProtKB-SubCell"/>
</dbReference>
<dbReference type="CDD" id="cd00386">
    <property type="entry name" value="Heme_Cu_Oxidase_III_like"/>
    <property type="match status" value="1"/>
</dbReference>
<evidence type="ECO:0000256" key="7">
    <source>
        <dbReference type="RuleBase" id="RU003376"/>
    </source>
</evidence>
<evidence type="ECO:0000256" key="5">
    <source>
        <dbReference type="ARBA" id="ARBA00022989"/>
    </source>
</evidence>
<dbReference type="Pfam" id="PF00510">
    <property type="entry name" value="COX3"/>
    <property type="match status" value="1"/>
</dbReference>
<keyword evidence="3" id="KW-1003">Cell membrane</keyword>
<gene>
    <name evidence="11" type="ORF">ETSY2_16865</name>
</gene>
<feature type="region of interest" description="Disordered" evidence="8">
    <location>
        <begin position="1"/>
        <end position="53"/>
    </location>
</feature>
<keyword evidence="12" id="KW-1185">Reference proteome</keyword>
<keyword evidence="6 9" id="KW-0472">Membrane</keyword>
<comment type="similarity">
    <text evidence="2 7">Belongs to the cytochrome c oxidase subunit 3 family.</text>
</comment>
<evidence type="ECO:0000256" key="4">
    <source>
        <dbReference type="ARBA" id="ARBA00022692"/>
    </source>
</evidence>
<feature type="transmembrane region" description="Helical" evidence="9">
    <location>
        <begin position="135"/>
        <end position="155"/>
    </location>
</feature>
<evidence type="ECO:0000256" key="9">
    <source>
        <dbReference type="SAM" id="Phobius"/>
    </source>
</evidence>
<feature type="compositionally biased region" description="Acidic residues" evidence="8">
    <location>
        <begin position="33"/>
        <end position="50"/>
    </location>
</feature>
<evidence type="ECO:0000313" key="12">
    <source>
        <dbReference type="Proteomes" id="UP000019140"/>
    </source>
</evidence>
<dbReference type="SUPFAM" id="SSF81452">
    <property type="entry name" value="Cytochrome c oxidase subunit III-like"/>
    <property type="match status" value="1"/>
</dbReference>
<reference evidence="11 12" key="1">
    <citation type="journal article" date="2014" name="Nature">
        <title>An environmental bacterial taxon with a large and distinct metabolic repertoire.</title>
        <authorList>
            <person name="Wilson M.C."/>
            <person name="Mori T."/>
            <person name="Ruckert C."/>
            <person name="Uria A.R."/>
            <person name="Helf M.J."/>
            <person name="Takada K."/>
            <person name="Gernert C."/>
            <person name="Steffens U.A."/>
            <person name="Heycke N."/>
            <person name="Schmitt S."/>
            <person name="Rinke C."/>
            <person name="Helfrich E.J."/>
            <person name="Brachmann A.O."/>
            <person name="Gurgui C."/>
            <person name="Wakimoto T."/>
            <person name="Kracht M."/>
            <person name="Crusemann M."/>
            <person name="Hentschel U."/>
            <person name="Abe I."/>
            <person name="Matsunaga S."/>
            <person name="Kalinowski J."/>
            <person name="Takeyama H."/>
            <person name="Piel J."/>
        </authorList>
    </citation>
    <scope>NUCLEOTIDE SEQUENCE [LARGE SCALE GENOMIC DNA]</scope>
    <source>
        <strain evidence="12">TSY2</strain>
    </source>
</reference>
<evidence type="ECO:0000256" key="3">
    <source>
        <dbReference type="ARBA" id="ARBA00022475"/>
    </source>
</evidence>
<feature type="transmembrane region" description="Helical" evidence="9">
    <location>
        <begin position="212"/>
        <end position="235"/>
    </location>
</feature>
<keyword evidence="4 7" id="KW-0812">Transmembrane</keyword>
<dbReference type="GO" id="GO:0004129">
    <property type="term" value="F:cytochrome-c oxidase activity"/>
    <property type="evidence" value="ECO:0007669"/>
    <property type="project" value="InterPro"/>
</dbReference>
<dbReference type="HOGENOM" id="CLU_044071_1_2_7"/>
<dbReference type="PANTHER" id="PTHR11403">
    <property type="entry name" value="CYTOCHROME C OXIDASE SUBUNIT III"/>
    <property type="match status" value="1"/>
</dbReference>
<evidence type="ECO:0000256" key="6">
    <source>
        <dbReference type="ARBA" id="ARBA00023136"/>
    </source>
</evidence>
<feature type="domain" description="Heme-copper oxidase subunit III family profile" evidence="10">
    <location>
        <begin position="62"/>
        <end position="238"/>
    </location>
</feature>
<comment type="subcellular location">
    <subcellularLocation>
        <location evidence="1 7">Cell membrane</location>
        <topology evidence="1 7">Multi-pass membrane protein</topology>
    </subcellularLocation>
</comment>
<comment type="caution">
    <text evidence="11">The sequence shown here is derived from an EMBL/GenBank/DDBJ whole genome shotgun (WGS) entry which is preliminary data.</text>
</comment>
<evidence type="ECO:0000313" key="11">
    <source>
        <dbReference type="EMBL" id="ETX06484.1"/>
    </source>
</evidence>
<keyword evidence="5 9" id="KW-1133">Transmembrane helix</keyword>
<dbReference type="Gene3D" id="1.20.120.80">
    <property type="entry name" value="Cytochrome c oxidase, subunit III, four-helix bundle"/>
    <property type="match status" value="1"/>
</dbReference>
<dbReference type="PROSITE" id="PS50253">
    <property type="entry name" value="COX3"/>
    <property type="match status" value="1"/>
</dbReference>